<dbReference type="Pfam" id="PF13515">
    <property type="entry name" value="FUSC_2"/>
    <property type="match status" value="1"/>
</dbReference>
<feature type="transmembrane region" description="Helical" evidence="5">
    <location>
        <begin position="93"/>
        <end position="112"/>
    </location>
</feature>
<evidence type="ECO:0000256" key="1">
    <source>
        <dbReference type="ARBA" id="ARBA00004141"/>
    </source>
</evidence>
<evidence type="ECO:0000259" key="6">
    <source>
        <dbReference type="Pfam" id="PF13515"/>
    </source>
</evidence>
<evidence type="ECO:0000256" key="2">
    <source>
        <dbReference type="ARBA" id="ARBA00022692"/>
    </source>
</evidence>
<evidence type="ECO:0000313" key="7">
    <source>
        <dbReference type="EMBL" id="PRY16680.1"/>
    </source>
</evidence>
<gene>
    <name evidence="7" type="ORF">CLV37_103111</name>
</gene>
<keyword evidence="2 5" id="KW-0812">Transmembrane</keyword>
<keyword evidence="3 5" id="KW-1133">Transmembrane helix</keyword>
<feature type="transmembrane region" description="Helical" evidence="5">
    <location>
        <begin position="40"/>
        <end position="59"/>
    </location>
</feature>
<comment type="subcellular location">
    <subcellularLocation>
        <location evidence="1">Membrane</location>
        <topology evidence="1">Multi-pass membrane protein</topology>
    </subcellularLocation>
</comment>
<dbReference type="InterPro" id="IPR049453">
    <property type="entry name" value="Memb_transporter_dom"/>
</dbReference>
<name>A0A2T0R6D9_9ACTN</name>
<keyword evidence="4 5" id="KW-0472">Membrane</keyword>
<evidence type="ECO:0000313" key="8">
    <source>
        <dbReference type="Proteomes" id="UP000238083"/>
    </source>
</evidence>
<organism evidence="7 8">
    <name type="scientific">Kineococcus rhizosphaerae</name>
    <dbReference type="NCBI Taxonomy" id="559628"/>
    <lineage>
        <taxon>Bacteria</taxon>
        <taxon>Bacillati</taxon>
        <taxon>Actinomycetota</taxon>
        <taxon>Actinomycetes</taxon>
        <taxon>Kineosporiales</taxon>
        <taxon>Kineosporiaceae</taxon>
        <taxon>Kineococcus</taxon>
    </lineage>
</organism>
<reference evidence="7 8" key="1">
    <citation type="submission" date="2018-03" db="EMBL/GenBank/DDBJ databases">
        <title>Genomic Encyclopedia of Archaeal and Bacterial Type Strains, Phase II (KMG-II): from individual species to whole genera.</title>
        <authorList>
            <person name="Goeker M."/>
        </authorList>
    </citation>
    <scope>NUCLEOTIDE SEQUENCE [LARGE SCALE GENOMIC DNA]</scope>
    <source>
        <strain evidence="7 8">DSM 19711</strain>
    </source>
</reference>
<protein>
    <submittedName>
        <fullName evidence="7">Uncharacterized membrane protein YgaE (UPF0421/DUF939 family)</fullName>
    </submittedName>
</protein>
<dbReference type="EMBL" id="PVZF01000003">
    <property type="protein sequence ID" value="PRY16680.1"/>
    <property type="molecule type" value="Genomic_DNA"/>
</dbReference>
<dbReference type="GO" id="GO:0016020">
    <property type="term" value="C:membrane"/>
    <property type="evidence" value="ECO:0007669"/>
    <property type="project" value="UniProtKB-SubCell"/>
</dbReference>
<evidence type="ECO:0000256" key="4">
    <source>
        <dbReference type="ARBA" id="ARBA00023136"/>
    </source>
</evidence>
<proteinExistence type="predicted"/>
<dbReference type="Proteomes" id="UP000238083">
    <property type="component" value="Unassembled WGS sequence"/>
</dbReference>
<feature type="domain" description="Integral membrane bound transporter" evidence="6">
    <location>
        <begin position="54"/>
        <end position="175"/>
    </location>
</feature>
<evidence type="ECO:0000256" key="3">
    <source>
        <dbReference type="ARBA" id="ARBA00022989"/>
    </source>
</evidence>
<sequence length="379" mass="40239">MAVPTARGGIHCQDGRVPRTIPFAVTARRRLRTGWQRWQGSWWQIMQCGLGAGIAWLLAQALWGQPYPVFATVAVVVCLGVQNNQRVRRVGELGVGVTIGVLLGTLVVHFVGRGPLQITAIVATAMFVARFLDSGILLVNQAALQAAFIVAYPPTAGGGGGGRWLDAMTGVVVALGVAALLPPDPRRDVRGRARAYAGQLADLLEDGADALRSRDAAKAEDVLNRARGTQTELEGWSQSVNAGQEVHRLSPLRRRGRGEIVRQKKLQAGMDRATRNLRVALRRVSTALKYDEPMPDSLAGALDGMAAAIRSLGEPPYPGETVPPSVAVLQELAVTLGPRTLGAESLSATVVVAQLRSAAVDLLQAQGVGAAEAHRLLPR</sequence>
<accession>A0A2T0R6D9</accession>
<dbReference type="AlphaFoldDB" id="A0A2T0R6D9"/>
<feature type="transmembrane region" description="Helical" evidence="5">
    <location>
        <begin position="65"/>
        <end position="81"/>
    </location>
</feature>
<keyword evidence="8" id="KW-1185">Reference proteome</keyword>
<comment type="caution">
    <text evidence="7">The sequence shown here is derived from an EMBL/GenBank/DDBJ whole genome shotgun (WGS) entry which is preliminary data.</text>
</comment>
<evidence type="ECO:0000256" key="5">
    <source>
        <dbReference type="SAM" id="Phobius"/>
    </source>
</evidence>